<dbReference type="PROSITE" id="PS00211">
    <property type="entry name" value="ABC_TRANSPORTER_1"/>
    <property type="match status" value="1"/>
</dbReference>
<evidence type="ECO:0000256" key="6">
    <source>
        <dbReference type="ARBA" id="ARBA00022989"/>
    </source>
</evidence>
<proteinExistence type="predicted"/>
<feature type="domain" description="ABC transporter" evidence="9">
    <location>
        <begin position="284"/>
        <end position="518"/>
    </location>
</feature>
<dbReference type="InterPro" id="IPR017871">
    <property type="entry name" value="ABC_transporter-like_CS"/>
</dbReference>
<accession>F2U3H8</accession>
<dbReference type="EMBL" id="GL832960">
    <property type="protein sequence ID" value="EGD82172.1"/>
    <property type="molecule type" value="Genomic_DNA"/>
</dbReference>
<feature type="region of interest" description="Disordered" evidence="8">
    <location>
        <begin position="524"/>
        <end position="548"/>
    </location>
</feature>
<dbReference type="Gene3D" id="1.20.1560.10">
    <property type="entry name" value="ABC transporter type 1, transmembrane domain"/>
    <property type="match status" value="2"/>
</dbReference>
<gene>
    <name evidence="10" type="ORF">PTSG_02846</name>
</gene>
<keyword evidence="7" id="KW-0472">Membrane</keyword>
<dbReference type="Gene3D" id="3.40.50.300">
    <property type="entry name" value="P-loop containing nucleotide triphosphate hydrolases"/>
    <property type="match status" value="1"/>
</dbReference>
<evidence type="ECO:0000259" key="9">
    <source>
        <dbReference type="PROSITE" id="PS50893"/>
    </source>
</evidence>
<keyword evidence="11" id="KW-1185">Reference proteome</keyword>
<evidence type="ECO:0000256" key="2">
    <source>
        <dbReference type="ARBA" id="ARBA00022448"/>
    </source>
</evidence>
<evidence type="ECO:0000313" key="11">
    <source>
        <dbReference type="Proteomes" id="UP000007799"/>
    </source>
</evidence>
<dbReference type="InterPro" id="IPR003439">
    <property type="entry name" value="ABC_transporter-like_ATP-bd"/>
</dbReference>
<evidence type="ECO:0000256" key="7">
    <source>
        <dbReference type="ARBA" id="ARBA00023136"/>
    </source>
</evidence>
<dbReference type="GO" id="GO:0016887">
    <property type="term" value="F:ATP hydrolysis activity"/>
    <property type="evidence" value="ECO:0007669"/>
    <property type="project" value="InterPro"/>
</dbReference>
<comment type="subcellular location">
    <subcellularLocation>
        <location evidence="1">Mitochondrion membrane</location>
        <topology evidence="1">Multi-pass membrane protein</topology>
    </subcellularLocation>
</comment>
<keyword evidence="4" id="KW-0547">Nucleotide-binding</keyword>
<feature type="region of interest" description="Disordered" evidence="8">
    <location>
        <begin position="89"/>
        <end position="112"/>
    </location>
</feature>
<evidence type="ECO:0000256" key="3">
    <source>
        <dbReference type="ARBA" id="ARBA00022692"/>
    </source>
</evidence>
<dbReference type="KEGG" id="sre:PTSG_02846"/>
<dbReference type="STRING" id="946362.F2U3H8"/>
<dbReference type="FunFam" id="3.40.50.300:FF:000186">
    <property type="entry name" value="ATP-binding cassette sub-family B member 7, mitochondrial"/>
    <property type="match status" value="1"/>
</dbReference>
<dbReference type="GO" id="GO:0042626">
    <property type="term" value="F:ATPase-coupled transmembrane transporter activity"/>
    <property type="evidence" value="ECO:0007669"/>
    <property type="project" value="TreeGrafter"/>
</dbReference>
<dbReference type="InterPro" id="IPR036640">
    <property type="entry name" value="ABC1_TM_sf"/>
</dbReference>
<keyword evidence="6" id="KW-1133">Transmembrane helix</keyword>
<dbReference type="SUPFAM" id="SSF52540">
    <property type="entry name" value="P-loop containing nucleoside triphosphate hydrolases"/>
    <property type="match status" value="1"/>
</dbReference>
<keyword evidence="5" id="KW-0067">ATP-binding</keyword>
<dbReference type="RefSeq" id="XP_004996355.1">
    <property type="nucleotide sequence ID" value="XM_004996298.1"/>
</dbReference>
<sequence length="548" mass="60573">MTRMTVMMAAGGNAQHAATMMMLLRGGSRALARNAALGHACGCRRLLHSGQRVGLAWQGVAMRQQQQARPLNQVLYRALSSTSTKLNSNVKDKPNTTIQKQRTTPQQVNAENESMASGDIVRGLGRFLWPDKAWDLKARVLGALALLVSSKVLNVQVPFFFKDAVDMLNDTADTVASMSPVTAVFTSAGAMLVGWEASVGHLVMVNGLLFQLAMPLNFLGTVYREVKQSLIDMRTLFDILALKPSITTPENAPDLKLPEFVESRKKDFLGHAPAIITPTEQPAIEFDRVSFAYDSGLRVFEDVSFQIPFGKKAAIVGPSGSGKSTALRLLYRFYDPESGSIRINGQDIREVNLPSLRAALGVVPQDCVLFNDSIFYNIQYGRLSSTEEEVHAAARIADLHHIIHKLPQQYETAVGERGLKLSGGEKQRVAIARAVLKDSPILLYDEATSSLDPITEKHIMAAVDKVARGRTSLFIAHRLSTIVDADVIFVLRDGRISERGTHWQLLRDPNSFYSYLWHNQHSSKADDELAQKNKEEEEARAQQEQLKP</sequence>
<organism evidence="11">
    <name type="scientific">Salpingoeca rosetta (strain ATCC 50818 / BSB-021)</name>
    <dbReference type="NCBI Taxonomy" id="946362"/>
    <lineage>
        <taxon>Eukaryota</taxon>
        <taxon>Choanoflagellata</taxon>
        <taxon>Craspedida</taxon>
        <taxon>Salpingoecidae</taxon>
        <taxon>Salpingoeca</taxon>
    </lineage>
</organism>
<dbReference type="Proteomes" id="UP000007799">
    <property type="component" value="Unassembled WGS sequence"/>
</dbReference>
<name>F2U3H8_SALR5</name>
<dbReference type="GeneID" id="16076941"/>
<dbReference type="GO" id="GO:0005524">
    <property type="term" value="F:ATP binding"/>
    <property type="evidence" value="ECO:0007669"/>
    <property type="project" value="UniProtKB-KW"/>
</dbReference>
<evidence type="ECO:0000256" key="4">
    <source>
        <dbReference type="ARBA" id="ARBA00022741"/>
    </source>
</evidence>
<dbReference type="InParanoid" id="F2U3H8"/>
<dbReference type="SMART" id="SM00382">
    <property type="entry name" value="AAA"/>
    <property type="match status" value="1"/>
</dbReference>
<evidence type="ECO:0000256" key="1">
    <source>
        <dbReference type="ARBA" id="ARBA00004225"/>
    </source>
</evidence>
<keyword evidence="2" id="KW-0813">Transport</keyword>
<dbReference type="eggNOG" id="KOG0057">
    <property type="taxonomic scope" value="Eukaryota"/>
</dbReference>
<dbReference type="AlphaFoldDB" id="F2U3H8"/>
<dbReference type="SUPFAM" id="SSF90123">
    <property type="entry name" value="ABC transporter transmembrane region"/>
    <property type="match status" value="1"/>
</dbReference>
<dbReference type="PANTHER" id="PTHR24221:SF402">
    <property type="entry name" value="IRON-SULFUR CLUSTERS TRANSPORTER ABCB7, MITOCHONDRIAL"/>
    <property type="match status" value="1"/>
</dbReference>
<reference evidence="10" key="1">
    <citation type="submission" date="2009-08" db="EMBL/GenBank/DDBJ databases">
        <title>Annotation of Salpingoeca rosetta.</title>
        <authorList>
            <consortium name="The Broad Institute Genome Sequencing Platform"/>
            <person name="Russ C."/>
            <person name="Cuomo C."/>
            <person name="Burger G."/>
            <person name="Gray M.W."/>
            <person name="Holland P.W.H."/>
            <person name="King N."/>
            <person name="Lang F.B.F."/>
            <person name="Roger A.J."/>
            <person name="Ruiz-Trillo I."/>
            <person name="Young S.K."/>
            <person name="Zeng Q."/>
            <person name="Gargeya S."/>
            <person name="Alvarado L."/>
            <person name="Berlin A."/>
            <person name="Chapman S.B."/>
            <person name="Chen Z."/>
            <person name="Freedman E."/>
            <person name="Gellesch M."/>
            <person name="Goldberg J."/>
            <person name="Griggs A."/>
            <person name="Gujja S."/>
            <person name="Heilman E."/>
            <person name="Heiman D."/>
            <person name="Howarth C."/>
            <person name="Mehta T."/>
            <person name="Neiman D."/>
            <person name="Pearson M."/>
            <person name="Roberts A."/>
            <person name="Saif S."/>
            <person name="Shea T."/>
            <person name="Shenoy N."/>
            <person name="Sisk P."/>
            <person name="Stolte C."/>
            <person name="Sykes S."/>
            <person name="White J."/>
            <person name="Yandava C."/>
            <person name="Haas B."/>
            <person name="Nusbaum C."/>
            <person name="Birren B."/>
        </authorList>
    </citation>
    <scope>NUCLEOTIDE SEQUENCE [LARGE SCALE GENOMIC DNA]</scope>
    <source>
        <strain evidence="10">ATCC 50818</strain>
    </source>
</reference>
<dbReference type="InterPro" id="IPR027417">
    <property type="entry name" value="P-loop_NTPase"/>
</dbReference>
<evidence type="ECO:0000256" key="8">
    <source>
        <dbReference type="SAM" id="MobiDB-lite"/>
    </source>
</evidence>
<dbReference type="InterPro" id="IPR003593">
    <property type="entry name" value="AAA+_ATPase"/>
</dbReference>
<evidence type="ECO:0000313" key="10">
    <source>
        <dbReference type="EMBL" id="EGD82172.1"/>
    </source>
</evidence>
<dbReference type="GO" id="GO:0006879">
    <property type="term" value="P:intracellular iron ion homeostasis"/>
    <property type="evidence" value="ECO:0007669"/>
    <property type="project" value="TreeGrafter"/>
</dbReference>
<dbReference type="PANTHER" id="PTHR24221">
    <property type="entry name" value="ATP-BINDING CASSETTE SUB-FAMILY B"/>
    <property type="match status" value="1"/>
</dbReference>
<dbReference type="Pfam" id="PF00005">
    <property type="entry name" value="ABC_tran"/>
    <property type="match status" value="1"/>
</dbReference>
<dbReference type="InterPro" id="IPR039421">
    <property type="entry name" value="Type_1_exporter"/>
</dbReference>
<dbReference type="GO" id="GO:0005743">
    <property type="term" value="C:mitochondrial inner membrane"/>
    <property type="evidence" value="ECO:0007669"/>
    <property type="project" value="TreeGrafter"/>
</dbReference>
<evidence type="ECO:0000256" key="5">
    <source>
        <dbReference type="ARBA" id="ARBA00022840"/>
    </source>
</evidence>
<protein>
    <submittedName>
        <fullName evidence="10">ABC transporter B family member 5</fullName>
    </submittedName>
</protein>
<dbReference type="OrthoDB" id="6500128at2759"/>
<keyword evidence="3" id="KW-0812">Transmembrane</keyword>
<dbReference type="PROSITE" id="PS50893">
    <property type="entry name" value="ABC_TRANSPORTER_2"/>
    <property type="match status" value="1"/>
</dbReference>